<dbReference type="GO" id="GO:0006103">
    <property type="term" value="P:2-oxoglutarate metabolic process"/>
    <property type="evidence" value="ECO:0007669"/>
    <property type="project" value="TreeGrafter"/>
</dbReference>
<organism evidence="19 20">
    <name type="scientific">Candidatus Uzinura diaspidicola str. ASNER</name>
    <dbReference type="NCBI Taxonomy" id="1133592"/>
    <lineage>
        <taxon>Bacteria</taxon>
        <taxon>Pseudomonadati</taxon>
        <taxon>Bacteroidota</taxon>
        <taxon>Flavobacteriia</taxon>
        <taxon>Flavobacteriales</taxon>
        <taxon>Candidatus Uzinura</taxon>
    </lineage>
</organism>
<dbReference type="HOGENOM" id="CLU_016755_0_2_10"/>
<dbReference type="InterPro" id="IPR016156">
    <property type="entry name" value="FAD/NAD-linked_Rdtase_dimer_sf"/>
</dbReference>
<dbReference type="SUPFAM" id="SSF51905">
    <property type="entry name" value="FAD/NAD(P)-binding domain"/>
    <property type="match status" value="1"/>
</dbReference>
<dbReference type="PANTHER" id="PTHR22912">
    <property type="entry name" value="DISULFIDE OXIDOREDUCTASE"/>
    <property type="match status" value="1"/>
</dbReference>
<evidence type="ECO:0000256" key="2">
    <source>
        <dbReference type="ARBA" id="ARBA00007532"/>
    </source>
</evidence>
<feature type="disulfide bond" description="Redox-active" evidence="15">
    <location>
        <begin position="41"/>
        <end position="46"/>
    </location>
</feature>
<dbReference type="FunFam" id="3.30.390.30:FF:000001">
    <property type="entry name" value="Dihydrolipoyl dehydrogenase"/>
    <property type="match status" value="1"/>
</dbReference>
<comment type="similarity">
    <text evidence="2 16">Belongs to the class-I pyridine nucleotide-disulfide oxidoreductase family.</text>
</comment>
<evidence type="ECO:0000256" key="14">
    <source>
        <dbReference type="PIRSR" id="PIRSR000350-3"/>
    </source>
</evidence>
<evidence type="ECO:0000256" key="16">
    <source>
        <dbReference type="RuleBase" id="RU003692"/>
    </source>
</evidence>
<evidence type="ECO:0000259" key="18">
    <source>
        <dbReference type="Pfam" id="PF07992"/>
    </source>
</evidence>
<evidence type="ECO:0000256" key="5">
    <source>
        <dbReference type="ARBA" id="ARBA00022490"/>
    </source>
</evidence>
<feature type="binding site" evidence="14">
    <location>
        <position position="202"/>
    </location>
    <ligand>
        <name>NAD(+)</name>
        <dbReference type="ChEBI" id="CHEBI:57540"/>
    </ligand>
</feature>
<dbReference type="InterPro" id="IPR012999">
    <property type="entry name" value="Pyr_OxRdtase_I_AS"/>
</dbReference>
<gene>
    <name evidence="19" type="ORF">ASNER_122</name>
</gene>
<evidence type="ECO:0000256" key="12">
    <source>
        <dbReference type="ARBA" id="ARBA00049187"/>
    </source>
</evidence>
<dbReference type="PROSITE" id="PS00076">
    <property type="entry name" value="PYRIDINE_REDOX_1"/>
    <property type="match status" value="1"/>
</dbReference>
<protein>
    <recommendedName>
        <fullName evidence="4 16">Dihydrolipoyl dehydrogenase</fullName>
        <ecNumber evidence="3 16">1.8.1.4</ecNumber>
    </recommendedName>
</protein>
<feature type="domain" description="Pyridine nucleotide-disulphide oxidoreductase dimerisation" evidence="17">
    <location>
        <begin position="344"/>
        <end position="452"/>
    </location>
</feature>
<evidence type="ECO:0000256" key="3">
    <source>
        <dbReference type="ARBA" id="ARBA00012608"/>
    </source>
</evidence>
<name>L7VJK2_9FLAO</name>
<evidence type="ECO:0000256" key="1">
    <source>
        <dbReference type="ARBA" id="ARBA00004496"/>
    </source>
</evidence>
<dbReference type="Gene3D" id="3.30.390.30">
    <property type="match status" value="1"/>
</dbReference>
<evidence type="ECO:0000256" key="13">
    <source>
        <dbReference type="PIRSR" id="PIRSR000350-2"/>
    </source>
</evidence>
<dbReference type="InterPro" id="IPR023753">
    <property type="entry name" value="FAD/NAD-binding_dom"/>
</dbReference>
<dbReference type="InterPro" id="IPR001100">
    <property type="entry name" value="Pyr_nuc-diS_OxRdtase"/>
</dbReference>
<reference evidence="19 20" key="1">
    <citation type="journal article" date="2013" name="Environ. Microbiol.">
        <title>The nutrient supplying capabilities of Uzinura, an endosymbiont of armoured scale insects.</title>
        <authorList>
            <person name="Sabree Z.L."/>
            <person name="Huang C.Y."/>
            <person name="Okusu A."/>
            <person name="Moran N.A."/>
            <person name="Normark B.B."/>
        </authorList>
    </citation>
    <scope>NUCLEOTIDE SEQUENCE [LARGE SCALE GENOMIC DNA]</scope>
    <source>
        <strain evidence="19 20">ASNER</strain>
    </source>
</reference>
<dbReference type="InterPro" id="IPR050151">
    <property type="entry name" value="Class-I_Pyr_Nuc-Dis_Oxidored"/>
</dbReference>
<keyword evidence="8 16" id="KW-0560">Oxidoreductase</keyword>
<dbReference type="Gene3D" id="3.50.50.60">
    <property type="entry name" value="FAD/NAD(P)-binding domain"/>
    <property type="match status" value="2"/>
</dbReference>
<feature type="binding site" evidence="14">
    <location>
        <position position="309"/>
    </location>
    <ligand>
        <name>FAD</name>
        <dbReference type="ChEBI" id="CHEBI:57692"/>
    </ligand>
</feature>
<dbReference type="Proteomes" id="UP000011174">
    <property type="component" value="Chromosome"/>
</dbReference>
<feature type="binding site" evidence="14">
    <location>
        <position position="50"/>
    </location>
    <ligand>
        <name>FAD</name>
        <dbReference type="ChEBI" id="CHEBI:57692"/>
    </ligand>
</feature>
<proteinExistence type="inferred from homology"/>
<dbReference type="OrthoDB" id="9800167at2"/>
<comment type="subcellular location">
    <subcellularLocation>
        <location evidence="1">Cytoplasm</location>
    </subcellularLocation>
</comment>
<keyword evidence="14" id="KW-0547">Nucleotide-binding</keyword>
<dbReference type="GO" id="GO:0050660">
    <property type="term" value="F:flavin adenine dinucleotide binding"/>
    <property type="evidence" value="ECO:0007669"/>
    <property type="project" value="InterPro"/>
</dbReference>
<dbReference type="InterPro" id="IPR004099">
    <property type="entry name" value="Pyr_nucl-diS_OxRdtase_dimer"/>
</dbReference>
<dbReference type="PATRIC" id="fig|1133592.3.peg.108"/>
<sequence length="463" mass="50288">MYDFDLVIIGSGPGGYVAAIRAAQLGFKTAIIEKEKLGGICLNWGCIPTKALLTSAQIFSTLKKASFYGIKSDNIQINFSSIIERSRAVSEKMSKGISFLMQKNKINVFFGKAELKEGKKIRITTNEGKEMEYKASFIIIATGASSKKIQNLPQDGKKIIGYREALTLSSLPHRMVVVGGGVIGVEFAYFYNAMGVQVSLIESMNRILPLEDIEVSQELEKSFKRNGIKVFTSSYIEGVDVAKTGVHLSIKDSKKKSKIEADIALSAVGITPNIENIGLDTVGITLEKGHILVDDFYRTNIEGYFAIGDLVDGPALAHVASAEAIICVDNIKGLNPSPLDYKNIPSCIYCIPEISSVGLTEEKAIKKGYKIKVGKFIFSASGKANANGETEGFIKVIFDANYGEWLGCHMIGKGVTEMIMEAVVARKLETTAHDIINTIHPHPTLSEGVIEAIANAYGKCIHL</sequence>
<evidence type="ECO:0000256" key="15">
    <source>
        <dbReference type="PIRSR" id="PIRSR000350-4"/>
    </source>
</evidence>
<keyword evidence="9 14" id="KW-0520">NAD</keyword>
<evidence type="ECO:0000256" key="8">
    <source>
        <dbReference type="ARBA" id="ARBA00023002"/>
    </source>
</evidence>
<dbReference type="NCBIfam" id="TIGR01350">
    <property type="entry name" value="lipoamide_DH"/>
    <property type="match status" value="1"/>
</dbReference>
<dbReference type="SUPFAM" id="SSF55424">
    <property type="entry name" value="FAD/NAD-linked reductases, dimerisation (C-terminal) domain"/>
    <property type="match status" value="1"/>
</dbReference>
<accession>L7VJK2</accession>
<evidence type="ECO:0000256" key="4">
    <source>
        <dbReference type="ARBA" id="ARBA00016961"/>
    </source>
</evidence>
<dbReference type="PRINTS" id="PR00411">
    <property type="entry name" value="PNDRDTASEI"/>
</dbReference>
<keyword evidence="10" id="KW-1015">Disulfide bond</keyword>
<keyword evidence="20" id="KW-1185">Reference proteome</keyword>
<dbReference type="InterPro" id="IPR006258">
    <property type="entry name" value="Lipoamide_DH"/>
</dbReference>
<dbReference type="STRING" id="1133592.ASNER_122"/>
<evidence type="ECO:0000256" key="10">
    <source>
        <dbReference type="ARBA" id="ARBA00023157"/>
    </source>
</evidence>
<feature type="binding site" evidence="14">
    <location>
        <position position="269"/>
    </location>
    <ligand>
        <name>NAD(+)</name>
        <dbReference type="ChEBI" id="CHEBI:57540"/>
    </ligand>
</feature>
<keyword evidence="5" id="KW-0963">Cytoplasm</keyword>
<feature type="active site" description="Proton acceptor" evidence="13">
    <location>
        <position position="442"/>
    </location>
</feature>
<evidence type="ECO:0000313" key="19">
    <source>
        <dbReference type="EMBL" id="AGC66887.1"/>
    </source>
</evidence>
<keyword evidence="7 14" id="KW-0274">FAD</keyword>
<evidence type="ECO:0000259" key="17">
    <source>
        <dbReference type="Pfam" id="PF02852"/>
    </source>
</evidence>
<comment type="miscellaneous">
    <text evidence="16">The active site is a redox-active disulfide bond.</text>
</comment>
<dbReference type="GO" id="GO:0004148">
    <property type="term" value="F:dihydrolipoyl dehydrogenase (NADH) activity"/>
    <property type="evidence" value="ECO:0007669"/>
    <property type="project" value="UniProtKB-EC"/>
</dbReference>
<evidence type="ECO:0000256" key="11">
    <source>
        <dbReference type="ARBA" id="ARBA00023284"/>
    </source>
</evidence>
<keyword evidence="6 16" id="KW-0285">Flavoprotein</keyword>
<dbReference type="PANTHER" id="PTHR22912:SF217">
    <property type="entry name" value="DIHYDROLIPOYL DEHYDROGENASE"/>
    <property type="match status" value="1"/>
</dbReference>
<dbReference type="Pfam" id="PF02852">
    <property type="entry name" value="Pyr_redox_dim"/>
    <property type="match status" value="1"/>
</dbReference>
<dbReference type="EMBL" id="CP003263">
    <property type="protein sequence ID" value="AGC66887.1"/>
    <property type="molecule type" value="Genomic_DNA"/>
</dbReference>
<evidence type="ECO:0000256" key="6">
    <source>
        <dbReference type="ARBA" id="ARBA00022630"/>
    </source>
</evidence>
<evidence type="ECO:0000256" key="9">
    <source>
        <dbReference type="ARBA" id="ARBA00023027"/>
    </source>
</evidence>
<comment type="cofactor">
    <cofactor evidence="14 16">
        <name>FAD</name>
        <dbReference type="ChEBI" id="CHEBI:57692"/>
    </cofactor>
    <text evidence="14 16">Binds 1 FAD per subunit.</text>
</comment>
<dbReference type="PRINTS" id="PR00368">
    <property type="entry name" value="FADPNR"/>
</dbReference>
<feature type="domain" description="FAD/NAD(P)-binding" evidence="18">
    <location>
        <begin position="4"/>
        <end position="324"/>
    </location>
</feature>
<dbReference type="KEGG" id="udi:ASNER_122"/>
<comment type="catalytic activity">
    <reaction evidence="12 16">
        <text>N(6)-[(R)-dihydrolipoyl]-L-lysyl-[protein] + NAD(+) = N(6)-[(R)-lipoyl]-L-lysyl-[protein] + NADH + H(+)</text>
        <dbReference type="Rhea" id="RHEA:15045"/>
        <dbReference type="Rhea" id="RHEA-COMP:10474"/>
        <dbReference type="Rhea" id="RHEA-COMP:10475"/>
        <dbReference type="ChEBI" id="CHEBI:15378"/>
        <dbReference type="ChEBI" id="CHEBI:57540"/>
        <dbReference type="ChEBI" id="CHEBI:57945"/>
        <dbReference type="ChEBI" id="CHEBI:83099"/>
        <dbReference type="ChEBI" id="CHEBI:83100"/>
        <dbReference type="EC" id="1.8.1.4"/>
    </reaction>
</comment>
<dbReference type="PIRSF" id="PIRSF000350">
    <property type="entry name" value="Mercury_reductase_MerA"/>
    <property type="match status" value="1"/>
</dbReference>
<dbReference type="Pfam" id="PF07992">
    <property type="entry name" value="Pyr_redox_2"/>
    <property type="match status" value="1"/>
</dbReference>
<dbReference type="InterPro" id="IPR036188">
    <property type="entry name" value="FAD/NAD-bd_sf"/>
</dbReference>
<keyword evidence="11 16" id="KW-0676">Redox-active center</keyword>
<dbReference type="EC" id="1.8.1.4" evidence="3 16"/>
<evidence type="ECO:0000256" key="7">
    <source>
        <dbReference type="ARBA" id="ARBA00022827"/>
    </source>
</evidence>
<dbReference type="GO" id="GO:0005737">
    <property type="term" value="C:cytoplasm"/>
    <property type="evidence" value="ECO:0007669"/>
    <property type="project" value="UniProtKB-SubCell"/>
</dbReference>
<evidence type="ECO:0000313" key="20">
    <source>
        <dbReference type="Proteomes" id="UP000011174"/>
    </source>
</evidence>
<feature type="binding site" evidence="14">
    <location>
        <begin position="179"/>
        <end position="186"/>
    </location>
    <ligand>
        <name>NAD(+)</name>
        <dbReference type="ChEBI" id="CHEBI:57540"/>
    </ligand>
</feature>
<dbReference type="AlphaFoldDB" id="L7VJK2"/>